<proteinExistence type="inferred from homology"/>
<evidence type="ECO:0000313" key="11">
    <source>
        <dbReference type="Proteomes" id="UP001165584"/>
    </source>
</evidence>
<dbReference type="Pfam" id="PF00528">
    <property type="entry name" value="BPD_transp_1"/>
    <property type="match status" value="1"/>
</dbReference>
<evidence type="ECO:0000256" key="6">
    <source>
        <dbReference type="ARBA" id="ARBA00023136"/>
    </source>
</evidence>
<sequence length="282" mass="31071">MTTSPPAPPTERTVTRPATVRASKNRATTWLPPILVFLGLIGIWYAVTYVILDEQRRFLMPPPHEVVIAFFDPATFLEIMQALGRTTLVALVGLAFAIVIGVLWAVAMSQAKWVERSLYPYAVVLQCIPILALVPLIGFWFGFEYPARVIVCVMIALFPMVSNTLFGLQSVDPGQRELFQLQRAGRWTILSKLEFPAALPAIFAGMRISAGLAVVGAIVGDFFFRRGEPGLGSLLSTYTARLRSAELFATIFVAALLGVAIFALFGWIGKRVVGRWYDFSAN</sequence>
<evidence type="ECO:0000259" key="9">
    <source>
        <dbReference type="PROSITE" id="PS50928"/>
    </source>
</evidence>
<keyword evidence="2 7" id="KW-0813">Transport</keyword>
<dbReference type="PANTHER" id="PTHR30151:SF41">
    <property type="entry name" value="ABC TRANSPORTER PERMEASE PROTEIN"/>
    <property type="match status" value="1"/>
</dbReference>
<comment type="similarity">
    <text evidence="7">Belongs to the binding-protein-dependent transport system permease family.</text>
</comment>
<evidence type="ECO:0000313" key="10">
    <source>
        <dbReference type="EMBL" id="MCS5718953.1"/>
    </source>
</evidence>
<accession>A0ABT2GS15</accession>
<feature type="transmembrane region" description="Helical" evidence="7">
    <location>
        <begin position="197"/>
        <end position="224"/>
    </location>
</feature>
<feature type="transmembrane region" description="Helical" evidence="7">
    <location>
        <begin position="119"/>
        <end position="142"/>
    </location>
</feature>
<reference evidence="10" key="1">
    <citation type="submission" date="2022-08" db="EMBL/GenBank/DDBJ databases">
        <authorList>
            <person name="Deng Y."/>
            <person name="Han X.-F."/>
            <person name="Zhang Y.-Q."/>
        </authorList>
    </citation>
    <scope>NUCLEOTIDE SEQUENCE</scope>
    <source>
        <strain evidence="10">CPCC 205763</strain>
    </source>
</reference>
<name>A0ABT2GS15_9MICO</name>
<feature type="transmembrane region" description="Helical" evidence="7">
    <location>
        <begin position="30"/>
        <end position="52"/>
    </location>
</feature>
<keyword evidence="11" id="KW-1185">Reference proteome</keyword>
<feature type="transmembrane region" description="Helical" evidence="7">
    <location>
        <begin position="88"/>
        <end position="107"/>
    </location>
</feature>
<feature type="region of interest" description="Disordered" evidence="8">
    <location>
        <begin position="1"/>
        <end position="20"/>
    </location>
</feature>
<evidence type="ECO:0000256" key="7">
    <source>
        <dbReference type="RuleBase" id="RU363032"/>
    </source>
</evidence>
<dbReference type="InterPro" id="IPR000515">
    <property type="entry name" value="MetI-like"/>
</dbReference>
<evidence type="ECO:0000256" key="5">
    <source>
        <dbReference type="ARBA" id="ARBA00022989"/>
    </source>
</evidence>
<dbReference type="Gene3D" id="1.10.3720.10">
    <property type="entry name" value="MetI-like"/>
    <property type="match status" value="1"/>
</dbReference>
<keyword evidence="6 7" id="KW-0472">Membrane</keyword>
<dbReference type="Proteomes" id="UP001165584">
    <property type="component" value="Unassembled WGS sequence"/>
</dbReference>
<dbReference type="CDD" id="cd06261">
    <property type="entry name" value="TM_PBP2"/>
    <property type="match status" value="1"/>
</dbReference>
<evidence type="ECO:0000256" key="8">
    <source>
        <dbReference type="SAM" id="MobiDB-lite"/>
    </source>
</evidence>
<keyword evidence="4 7" id="KW-0812">Transmembrane</keyword>
<evidence type="ECO:0000256" key="1">
    <source>
        <dbReference type="ARBA" id="ARBA00004651"/>
    </source>
</evidence>
<feature type="transmembrane region" description="Helical" evidence="7">
    <location>
        <begin position="245"/>
        <end position="268"/>
    </location>
</feature>
<protein>
    <submittedName>
        <fullName evidence="10">ABC transporter permease</fullName>
    </submittedName>
</protein>
<comment type="caution">
    <text evidence="10">The sequence shown here is derived from an EMBL/GenBank/DDBJ whole genome shotgun (WGS) entry which is preliminary data.</text>
</comment>
<dbReference type="RefSeq" id="WP_259508348.1">
    <property type="nucleotide sequence ID" value="NZ_JANLCM010000002.1"/>
</dbReference>
<gene>
    <name evidence="10" type="ORF">N1027_12485</name>
</gene>
<evidence type="ECO:0000256" key="2">
    <source>
        <dbReference type="ARBA" id="ARBA00022448"/>
    </source>
</evidence>
<dbReference type="PROSITE" id="PS50928">
    <property type="entry name" value="ABC_TM1"/>
    <property type="match status" value="1"/>
</dbReference>
<feature type="domain" description="ABC transmembrane type-1" evidence="9">
    <location>
        <begin position="83"/>
        <end position="269"/>
    </location>
</feature>
<feature type="transmembrane region" description="Helical" evidence="7">
    <location>
        <begin position="149"/>
        <end position="168"/>
    </location>
</feature>
<organism evidence="10 11">
    <name type="scientific">Herbiconiux aconitum</name>
    <dbReference type="NCBI Taxonomy" id="2970913"/>
    <lineage>
        <taxon>Bacteria</taxon>
        <taxon>Bacillati</taxon>
        <taxon>Actinomycetota</taxon>
        <taxon>Actinomycetes</taxon>
        <taxon>Micrococcales</taxon>
        <taxon>Microbacteriaceae</taxon>
        <taxon>Herbiconiux</taxon>
    </lineage>
</organism>
<dbReference type="EMBL" id="JANLCM010000002">
    <property type="protein sequence ID" value="MCS5718953.1"/>
    <property type="molecule type" value="Genomic_DNA"/>
</dbReference>
<dbReference type="PANTHER" id="PTHR30151">
    <property type="entry name" value="ALKANE SULFONATE ABC TRANSPORTER-RELATED, MEMBRANE SUBUNIT"/>
    <property type="match status" value="1"/>
</dbReference>
<dbReference type="InterPro" id="IPR035906">
    <property type="entry name" value="MetI-like_sf"/>
</dbReference>
<comment type="subcellular location">
    <subcellularLocation>
        <location evidence="1 7">Cell membrane</location>
        <topology evidence="1 7">Multi-pass membrane protein</topology>
    </subcellularLocation>
</comment>
<keyword evidence="5 7" id="KW-1133">Transmembrane helix</keyword>
<evidence type="ECO:0000256" key="3">
    <source>
        <dbReference type="ARBA" id="ARBA00022475"/>
    </source>
</evidence>
<evidence type="ECO:0000256" key="4">
    <source>
        <dbReference type="ARBA" id="ARBA00022692"/>
    </source>
</evidence>
<dbReference type="SUPFAM" id="SSF161098">
    <property type="entry name" value="MetI-like"/>
    <property type="match status" value="1"/>
</dbReference>
<keyword evidence="3" id="KW-1003">Cell membrane</keyword>